<name>A0ABR3F5B1_9AGAR</name>
<evidence type="ECO:0000256" key="1">
    <source>
        <dbReference type="SAM" id="MobiDB-lite"/>
    </source>
</evidence>
<feature type="compositionally biased region" description="Polar residues" evidence="1">
    <location>
        <begin position="1"/>
        <end position="13"/>
    </location>
</feature>
<protein>
    <submittedName>
        <fullName evidence="2">Uncharacterized protein</fullName>
    </submittedName>
</protein>
<gene>
    <name evidence="2" type="ORF">V5O48_011723</name>
</gene>
<organism evidence="2 3">
    <name type="scientific">Marasmius crinis-equi</name>
    <dbReference type="NCBI Taxonomy" id="585013"/>
    <lineage>
        <taxon>Eukaryota</taxon>
        <taxon>Fungi</taxon>
        <taxon>Dikarya</taxon>
        <taxon>Basidiomycota</taxon>
        <taxon>Agaricomycotina</taxon>
        <taxon>Agaricomycetes</taxon>
        <taxon>Agaricomycetidae</taxon>
        <taxon>Agaricales</taxon>
        <taxon>Marasmiineae</taxon>
        <taxon>Marasmiaceae</taxon>
        <taxon>Marasmius</taxon>
    </lineage>
</organism>
<keyword evidence="3" id="KW-1185">Reference proteome</keyword>
<reference evidence="2 3" key="1">
    <citation type="submission" date="2024-02" db="EMBL/GenBank/DDBJ databases">
        <title>A draft genome for the cacao thread blight pathogen Marasmius crinis-equi.</title>
        <authorList>
            <person name="Cohen S.P."/>
            <person name="Baruah I.K."/>
            <person name="Amoako-Attah I."/>
            <person name="Bukari Y."/>
            <person name="Meinhardt L.W."/>
            <person name="Bailey B.A."/>
        </authorList>
    </citation>
    <scope>NUCLEOTIDE SEQUENCE [LARGE SCALE GENOMIC DNA]</scope>
    <source>
        <strain evidence="2 3">GH-76</strain>
    </source>
</reference>
<comment type="caution">
    <text evidence="2">The sequence shown here is derived from an EMBL/GenBank/DDBJ whole genome shotgun (WGS) entry which is preliminary data.</text>
</comment>
<evidence type="ECO:0000313" key="2">
    <source>
        <dbReference type="EMBL" id="KAL0570238.1"/>
    </source>
</evidence>
<evidence type="ECO:0000313" key="3">
    <source>
        <dbReference type="Proteomes" id="UP001465976"/>
    </source>
</evidence>
<dbReference type="Proteomes" id="UP001465976">
    <property type="component" value="Unassembled WGS sequence"/>
</dbReference>
<sequence length="123" mass="12189">MRSTPKTTNSAATGSRPPLRAPLRTSLGGAGTTAAAKKSISDLTTPLTNIAFGGRPRSSPPLAAVTVAPSTGGTGITTTAVPSVAASGSKRPSPAHQVETELNTVGVDLAFLPAHLGQALHAL</sequence>
<feature type="region of interest" description="Disordered" evidence="1">
    <location>
        <begin position="1"/>
        <end position="38"/>
    </location>
</feature>
<proteinExistence type="predicted"/>
<accession>A0ABR3F5B1</accession>
<dbReference type="EMBL" id="JBAHYK010000971">
    <property type="protein sequence ID" value="KAL0570238.1"/>
    <property type="molecule type" value="Genomic_DNA"/>
</dbReference>